<accession>A0A1X7SSX6</accession>
<comment type="subcellular location">
    <subcellularLocation>
        <location evidence="1">Cell envelope</location>
    </subcellularLocation>
    <subcellularLocation>
        <location evidence="2">Cell outer membrane</location>
    </subcellularLocation>
    <subcellularLocation>
        <location evidence="3">Secreted</location>
    </subcellularLocation>
</comment>
<evidence type="ECO:0008006" key="9">
    <source>
        <dbReference type="Google" id="ProtNLM"/>
    </source>
</evidence>
<evidence type="ECO:0000313" key="8">
    <source>
        <dbReference type="EnsemblMetazoa" id="Aqu2.1.05110_001"/>
    </source>
</evidence>
<proteinExistence type="predicted"/>
<evidence type="ECO:0000256" key="2">
    <source>
        <dbReference type="ARBA" id="ARBA00004442"/>
    </source>
</evidence>
<sequence length="116" mass="12496">MKIVNAKALYINGFNNFSYNFGSIFDITNTIISLSGQLNIIGNNGYMGTGFKVKGSSIFLLCSGLNATFLTNTALTIGGAIYAMADDDFIKCMFQNNTENANNISMTFIDNTASEA</sequence>
<keyword evidence="7" id="KW-0998">Cell outer membrane</keyword>
<dbReference type="AlphaFoldDB" id="A0A1X7SSX6"/>
<protein>
    <recommendedName>
        <fullName evidence="9">Right handed beta helix domain-containing protein</fullName>
    </recommendedName>
</protein>
<organism evidence="8">
    <name type="scientific">Amphimedon queenslandica</name>
    <name type="common">Sponge</name>
    <dbReference type="NCBI Taxonomy" id="400682"/>
    <lineage>
        <taxon>Eukaryota</taxon>
        <taxon>Metazoa</taxon>
        <taxon>Porifera</taxon>
        <taxon>Demospongiae</taxon>
        <taxon>Heteroscleromorpha</taxon>
        <taxon>Haplosclerida</taxon>
        <taxon>Niphatidae</taxon>
        <taxon>Amphimedon</taxon>
    </lineage>
</organism>
<evidence type="ECO:0000256" key="7">
    <source>
        <dbReference type="ARBA" id="ARBA00023237"/>
    </source>
</evidence>
<evidence type="ECO:0000256" key="4">
    <source>
        <dbReference type="ARBA" id="ARBA00022525"/>
    </source>
</evidence>
<dbReference type="EnsemblMetazoa" id="Aqu2.1.05110_001">
    <property type="protein sequence ID" value="Aqu2.1.05110_001"/>
    <property type="gene ID" value="Aqu2.1.05110"/>
</dbReference>
<evidence type="ECO:0000256" key="6">
    <source>
        <dbReference type="ARBA" id="ARBA00023136"/>
    </source>
</evidence>
<evidence type="ECO:0000256" key="5">
    <source>
        <dbReference type="ARBA" id="ARBA00022729"/>
    </source>
</evidence>
<keyword evidence="5" id="KW-0732">Signal</keyword>
<evidence type="ECO:0000256" key="1">
    <source>
        <dbReference type="ARBA" id="ARBA00004196"/>
    </source>
</evidence>
<dbReference type="NCBIfam" id="TIGR01376">
    <property type="entry name" value="POMP_repeat"/>
    <property type="match status" value="1"/>
</dbReference>
<reference evidence="8" key="1">
    <citation type="submission" date="2017-05" db="UniProtKB">
        <authorList>
            <consortium name="EnsemblMetazoa"/>
        </authorList>
    </citation>
    <scope>IDENTIFICATION</scope>
</reference>
<evidence type="ECO:0000256" key="3">
    <source>
        <dbReference type="ARBA" id="ARBA00004613"/>
    </source>
</evidence>
<dbReference type="InParanoid" id="A0A1X7SSX6"/>
<dbReference type="InterPro" id="IPR003368">
    <property type="entry name" value="POMP_repeat"/>
</dbReference>
<dbReference type="GO" id="GO:0005576">
    <property type="term" value="C:extracellular region"/>
    <property type="evidence" value="ECO:0007669"/>
    <property type="project" value="UniProtKB-SubCell"/>
</dbReference>
<keyword evidence="4" id="KW-0964">Secreted</keyword>
<keyword evidence="6" id="KW-0472">Membrane</keyword>
<name>A0A1X7SSX6_AMPQE</name>